<name>A0A2A6CJ06_PRIPA</name>
<dbReference type="EnsemblMetazoa" id="PPA29623.1">
    <property type="protein sequence ID" value="PPA29623.1"/>
    <property type="gene ID" value="WBGene00119177"/>
</dbReference>
<dbReference type="Pfam" id="PF00104">
    <property type="entry name" value="Hormone_recep"/>
    <property type="match status" value="1"/>
</dbReference>
<dbReference type="GO" id="GO:0003700">
    <property type="term" value="F:DNA-binding transcription factor activity"/>
    <property type="evidence" value="ECO:0000318"/>
    <property type="project" value="GO_Central"/>
</dbReference>
<dbReference type="Pfam" id="PF00105">
    <property type="entry name" value="zf-C4"/>
    <property type="match status" value="1"/>
</dbReference>
<dbReference type="Gene3D" id="1.10.565.10">
    <property type="entry name" value="Retinoid X Receptor"/>
    <property type="match status" value="1"/>
</dbReference>
<organism evidence="1 2">
    <name type="scientific">Pristionchus pacificus</name>
    <name type="common">Parasitic nematode worm</name>
    <dbReference type="NCBI Taxonomy" id="54126"/>
    <lineage>
        <taxon>Eukaryota</taxon>
        <taxon>Metazoa</taxon>
        <taxon>Ecdysozoa</taxon>
        <taxon>Nematoda</taxon>
        <taxon>Chromadorea</taxon>
        <taxon>Rhabditida</taxon>
        <taxon>Rhabditina</taxon>
        <taxon>Diplogasteromorpha</taxon>
        <taxon>Diplogasteroidea</taxon>
        <taxon>Neodiplogasteridae</taxon>
        <taxon>Pristionchus</taxon>
    </lineage>
</organism>
<dbReference type="Proteomes" id="UP000005239">
    <property type="component" value="Unassembled WGS sequence"/>
</dbReference>
<accession>A0A2A6CJ06</accession>
<evidence type="ECO:0000313" key="2">
    <source>
        <dbReference type="Proteomes" id="UP000005239"/>
    </source>
</evidence>
<dbReference type="InterPro" id="IPR035500">
    <property type="entry name" value="NHR-like_dom_sf"/>
</dbReference>
<proteinExistence type="predicted"/>
<dbReference type="PANTHER" id="PTHR46011">
    <property type="entry name" value="NUCLEAR HORMONE RECEPTOR FAMILY MEMBER NHR-86-RELATED"/>
    <property type="match status" value="1"/>
</dbReference>
<reference evidence="1" key="2">
    <citation type="submission" date="2022-06" db="UniProtKB">
        <authorList>
            <consortium name="EnsemblMetazoa"/>
        </authorList>
    </citation>
    <scope>IDENTIFICATION</scope>
    <source>
        <strain evidence="1">PS312</strain>
    </source>
</reference>
<protein>
    <submittedName>
        <fullName evidence="1">Nuclear receptor</fullName>
    </submittedName>
</protein>
<dbReference type="PRINTS" id="PR00047">
    <property type="entry name" value="STROIDFINGER"/>
</dbReference>
<sequence>MEDRNCLVCSVPITASHLGVDVCRACASFFKRTILAGRSYTCIQSEGKCTFRKHEEFMCKRCRHDRCLELGMVYVEAAKRRPRRKKVAVEGDKVPILSLPQTILSKGSIIERMADPYRSALDRRLVREHEYATINDLQLLNHPSAEIYNINFTALQGIMSISVSESEHILEEAFAEFGSFSTNDKLSVFKNFYGRMRFLEMLYFSSKYFGEDSNYMMSLTTCLNTNNIDDWVTVKDDVERKDELRGFLRGIADEYLILLKPMMRMEKLSDKEYHALLVLAFCDNVIDLPLNEETFTIFSKIRWKVLEEMQDYYRNELALENISKRLGNILFIAHGVSEAGIIFYKQLRIYVTFFDLYSDCF</sequence>
<gene>
    <name evidence="1" type="primary">WBGene00119177</name>
</gene>
<dbReference type="InterPro" id="IPR013088">
    <property type="entry name" value="Znf_NHR/GATA"/>
</dbReference>
<reference evidence="2" key="1">
    <citation type="journal article" date="2008" name="Nat. Genet.">
        <title>The Pristionchus pacificus genome provides a unique perspective on nematode lifestyle and parasitism.</title>
        <authorList>
            <person name="Dieterich C."/>
            <person name="Clifton S.W."/>
            <person name="Schuster L.N."/>
            <person name="Chinwalla A."/>
            <person name="Delehaunty K."/>
            <person name="Dinkelacker I."/>
            <person name="Fulton L."/>
            <person name="Fulton R."/>
            <person name="Godfrey J."/>
            <person name="Minx P."/>
            <person name="Mitreva M."/>
            <person name="Roeseler W."/>
            <person name="Tian H."/>
            <person name="Witte H."/>
            <person name="Yang S.P."/>
            <person name="Wilson R.K."/>
            <person name="Sommer R.J."/>
        </authorList>
    </citation>
    <scope>NUCLEOTIDE SEQUENCE [LARGE SCALE GENOMIC DNA]</scope>
    <source>
        <strain evidence="2">PS312</strain>
    </source>
</reference>
<dbReference type="Gene3D" id="3.30.50.10">
    <property type="entry name" value="Erythroid Transcription Factor GATA-1, subunit A"/>
    <property type="match status" value="1"/>
</dbReference>
<dbReference type="InterPro" id="IPR000536">
    <property type="entry name" value="Nucl_hrmn_rcpt_lig-bd"/>
</dbReference>
<dbReference type="SMART" id="SM00430">
    <property type="entry name" value="HOLI"/>
    <property type="match status" value="1"/>
</dbReference>
<dbReference type="OrthoDB" id="10018779at2759"/>
<dbReference type="GO" id="GO:0005634">
    <property type="term" value="C:nucleus"/>
    <property type="evidence" value="ECO:0000318"/>
    <property type="project" value="GO_Central"/>
</dbReference>
<accession>A0A8R1UKE7</accession>
<dbReference type="PROSITE" id="PS51030">
    <property type="entry name" value="NUCLEAR_REC_DBD_2"/>
    <property type="match status" value="1"/>
</dbReference>
<dbReference type="GO" id="GO:0008270">
    <property type="term" value="F:zinc ion binding"/>
    <property type="evidence" value="ECO:0007669"/>
    <property type="project" value="InterPro"/>
</dbReference>
<keyword evidence="2" id="KW-1185">Reference proteome</keyword>
<dbReference type="PROSITE" id="PS51843">
    <property type="entry name" value="NR_LBD"/>
    <property type="match status" value="1"/>
</dbReference>
<evidence type="ECO:0000313" key="1">
    <source>
        <dbReference type="EnsemblMetazoa" id="PPA29623.1"/>
    </source>
</evidence>
<dbReference type="SUPFAM" id="SSF48508">
    <property type="entry name" value="Nuclear receptor ligand-binding domain"/>
    <property type="match status" value="1"/>
</dbReference>
<dbReference type="InterPro" id="IPR001628">
    <property type="entry name" value="Znf_hrmn_rcpt"/>
</dbReference>
<dbReference type="SUPFAM" id="SSF57716">
    <property type="entry name" value="Glucocorticoid receptor-like (DNA-binding domain)"/>
    <property type="match status" value="1"/>
</dbReference>
<dbReference type="PANTHER" id="PTHR46011:SF6">
    <property type="entry name" value="HIGH ZINC ACTIVATED NUCLEAR RECEPTOR PROTEIN"/>
    <property type="match status" value="1"/>
</dbReference>
<dbReference type="AlphaFoldDB" id="A0A2A6CJ06"/>
<dbReference type="SMART" id="SM00399">
    <property type="entry name" value="ZnF_C4"/>
    <property type="match status" value="1"/>
</dbReference>
<dbReference type="GO" id="GO:0043565">
    <property type="term" value="F:sequence-specific DNA binding"/>
    <property type="evidence" value="ECO:0007669"/>
    <property type="project" value="InterPro"/>
</dbReference>